<dbReference type="InterPro" id="IPR036390">
    <property type="entry name" value="WH_DNA-bd_sf"/>
</dbReference>
<gene>
    <name evidence="6" type="ORF">SKA53_03869</name>
</gene>
<sequence length="253" mass="28514">MVRVVYFEKEPIIDTRPLARKLGAFVTLSTAELDVLERLYKRKRTFLAGHDLVHQGQEDQACYILLSGWACSYKLLHDGQRQIVDFQIPGDFLGLRSVVLHVSDHSIEPVTDIEVTEVYAFDLLDVFAKTPRLATAVLWTASRDEAMVVEHLVGIGRRGAAERIAHFLLELCARLTLVGMGSKAGYACPLNQYLIADAIGLSAVHVNRVLRQLREHGMVTFRNGYVTFDNYDRTVAFADFEVSYLDQSMPLLK</sequence>
<evidence type="ECO:0000313" key="7">
    <source>
        <dbReference type="Proteomes" id="UP000004507"/>
    </source>
</evidence>
<evidence type="ECO:0000256" key="1">
    <source>
        <dbReference type="ARBA" id="ARBA00023015"/>
    </source>
</evidence>
<dbReference type="CDD" id="cd00038">
    <property type="entry name" value="CAP_ED"/>
    <property type="match status" value="1"/>
</dbReference>
<dbReference type="InterPro" id="IPR014710">
    <property type="entry name" value="RmlC-like_jellyroll"/>
</dbReference>
<dbReference type="SUPFAM" id="SSF51206">
    <property type="entry name" value="cAMP-binding domain-like"/>
    <property type="match status" value="1"/>
</dbReference>
<feature type="domain" description="Cyclic nucleotide-binding" evidence="4">
    <location>
        <begin position="24"/>
        <end position="99"/>
    </location>
</feature>
<accession>A3V8T5</accession>
<dbReference type="SUPFAM" id="SSF46785">
    <property type="entry name" value="Winged helix' DNA-binding domain"/>
    <property type="match status" value="1"/>
</dbReference>
<dbReference type="PROSITE" id="PS51063">
    <property type="entry name" value="HTH_CRP_2"/>
    <property type="match status" value="1"/>
</dbReference>
<evidence type="ECO:0000256" key="2">
    <source>
        <dbReference type="ARBA" id="ARBA00023125"/>
    </source>
</evidence>
<evidence type="ECO:0000259" key="5">
    <source>
        <dbReference type="PROSITE" id="PS51063"/>
    </source>
</evidence>
<keyword evidence="7" id="KW-1185">Reference proteome</keyword>
<dbReference type="GO" id="GO:0003677">
    <property type="term" value="F:DNA binding"/>
    <property type="evidence" value="ECO:0007669"/>
    <property type="project" value="UniProtKB-KW"/>
</dbReference>
<keyword evidence="3" id="KW-0804">Transcription</keyword>
<dbReference type="InterPro" id="IPR018490">
    <property type="entry name" value="cNMP-bd_dom_sf"/>
</dbReference>
<dbReference type="Gene3D" id="2.60.120.10">
    <property type="entry name" value="Jelly Rolls"/>
    <property type="match status" value="1"/>
</dbReference>
<dbReference type="EMBL" id="AAMS01000009">
    <property type="protein sequence ID" value="EAQ05516.1"/>
    <property type="molecule type" value="Genomic_DNA"/>
</dbReference>
<reference evidence="6 7" key="1">
    <citation type="submission" date="2006-01" db="EMBL/GenBank/DDBJ databases">
        <authorList>
            <person name="Hagstrom A."/>
            <person name="Ferriera S."/>
            <person name="Johnson J."/>
            <person name="Kravitz S."/>
            <person name="Halpern A."/>
            <person name="Remington K."/>
            <person name="Beeson K."/>
            <person name="Tran B."/>
            <person name="Rogers Y.-H."/>
            <person name="Friedman R."/>
            <person name="Venter J.C."/>
        </authorList>
    </citation>
    <scope>NUCLEOTIDE SEQUENCE [LARGE SCALE GENOMIC DNA]</scope>
    <source>
        <strain evidence="6 7">SKA53</strain>
    </source>
</reference>
<dbReference type="Pfam" id="PF00027">
    <property type="entry name" value="cNMP_binding"/>
    <property type="match status" value="1"/>
</dbReference>
<name>A3V8T5_9RHOB</name>
<evidence type="ECO:0000313" key="6">
    <source>
        <dbReference type="EMBL" id="EAQ05516.1"/>
    </source>
</evidence>
<dbReference type="STRING" id="314232.SKA53_03869"/>
<keyword evidence="2" id="KW-0238">DNA-binding</keyword>
<dbReference type="PROSITE" id="PS50042">
    <property type="entry name" value="CNMP_BINDING_3"/>
    <property type="match status" value="1"/>
</dbReference>
<dbReference type="Pfam" id="PF13545">
    <property type="entry name" value="HTH_Crp_2"/>
    <property type="match status" value="1"/>
</dbReference>
<dbReference type="SMART" id="SM00100">
    <property type="entry name" value="cNMP"/>
    <property type="match status" value="1"/>
</dbReference>
<organism evidence="6 7">
    <name type="scientific">Yoonia vestfoldensis SKA53</name>
    <dbReference type="NCBI Taxonomy" id="314232"/>
    <lineage>
        <taxon>Bacteria</taxon>
        <taxon>Pseudomonadati</taxon>
        <taxon>Pseudomonadota</taxon>
        <taxon>Alphaproteobacteria</taxon>
        <taxon>Rhodobacterales</taxon>
        <taxon>Paracoccaceae</taxon>
        <taxon>Yoonia</taxon>
    </lineage>
</organism>
<comment type="caution">
    <text evidence="6">The sequence shown here is derived from an EMBL/GenBank/DDBJ whole genome shotgun (WGS) entry which is preliminary data.</text>
</comment>
<dbReference type="RefSeq" id="WP_007204730.1">
    <property type="nucleotide sequence ID" value="NZ_CH672414.1"/>
</dbReference>
<dbReference type="Gene3D" id="1.10.10.10">
    <property type="entry name" value="Winged helix-like DNA-binding domain superfamily/Winged helix DNA-binding domain"/>
    <property type="match status" value="1"/>
</dbReference>
<evidence type="ECO:0000256" key="3">
    <source>
        <dbReference type="ARBA" id="ARBA00023163"/>
    </source>
</evidence>
<protein>
    <submittedName>
        <fullName evidence="6">Transcriptional regulator, Crp-Fnr family</fullName>
    </submittedName>
</protein>
<dbReference type="InterPro" id="IPR012318">
    <property type="entry name" value="HTH_CRP"/>
</dbReference>
<dbReference type="AlphaFoldDB" id="A3V8T5"/>
<dbReference type="HOGENOM" id="CLU_075053_0_0_5"/>
<evidence type="ECO:0000259" key="4">
    <source>
        <dbReference type="PROSITE" id="PS50042"/>
    </source>
</evidence>
<dbReference type="InterPro" id="IPR000595">
    <property type="entry name" value="cNMP-bd_dom"/>
</dbReference>
<dbReference type="eggNOG" id="COG0664">
    <property type="taxonomic scope" value="Bacteria"/>
</dbReference>
<proteinExistence type="predicted"/>
<dbReference type="Proteomes" id="UP000004507">
    <property type="component" value="Unassembled WGS sequence"/>
</dbReference>
<feature type="domain" description="HTH crp-type" evidence="5">
    <location>
        <begin position="158"/>
        <end position="232"/>
    </location>
</feature>
<dbReference type="InterPro" id="IPR036388">
    <property type="entry name" value="WH-like_DNA-bd_sf"/>
</dbReference>
<dbReference type="GO" id="GO:0006355">
    <property type="term" value="P:regulation of DNA-templated transcription"/>
    <property type="evidence" value="ECO:0007669"/>
    <property type="project" value="InterPro"/>
</dbReference>
<keyword evidence="1" id="KW-0805">Transcription regulation</keyword>